<sequence length="299" mass="32348">MFKPNGIIPALVTPLDEQGNLMENSLKKVIDYTLEAGVHGVFVLGSTGEIYGLTDKQKQRVIEVTVEHVNGRVPVYAGAGEITTNNTIKTAQMAEKIGGVSALSVITPYFVSPTQDELIEHYKAVANSVKMPIILYGCDGRAHNSIMPETALKLSEVENIIGIKDSSGSSERMDKYLELTKDKEDFSVLCGIDTFIYHGLCNGTKGAIASSANVAPKISVGIYNAFMNGDLEKAQELQNKLQPLRDAYALGTFPGVIKEALGMVGIDVGVALKPVGPMSDKNREELARVLKELEVYNIK</sequence>
<dbReference type="RefSeq" id="WP_406762620.1">
    <property type="nucleotide sequence ID" value="NZ_JBJIAB010000046.1"/>
</dbReference>
<dbReference type="EC" id="4.3.3.7" evidence="4 12"/>
<dbReference type="Proteomes" id="UP001623600">
    <property type="component" value="Unassembled WGS sequence"/>
</dbReference>
<evidence type="ECO:0000256" key="5">
    <source>
        <dbReference type="ARBA" id="ARBA00022490"/>
    </source>
</evidence>
<evidence type="ECO:0000256" key="4">
    <source>
        <dbReference type="ARBA" id="ARBA00012086"/>
    </source>
</evidence>
<accession>A0ABW8SBA3</accession>
<dbReference type="SMART" id="SM01130">
    <property type="entry name" value="DHDPS"/>
    <property type="match status" value="1"/>
</dbReference>
<keyword evidence="15" id="KW-1185">Reference proteome</keyword>
<evidence type="ECO:0000256" key="13">
    <source>
        <dbReference type="PIRNR" id="PIRNR001365"/>
    </source>
</evidence>
<comment type="pathway">
    <text evidence="2">Amino-acid biosynthesis; L-lysine biosynthesis via DAP pathway; (S)-tetrahydrodipicolinate from L-aspartate: step 3/4.</text>
</comment>
<dbReference type="CDD" id="cd00408">
    <property type="entry name" value="DHDPS-like"/>
    <property type="match status" value="1"/>
</dbReference>
<evidence type="ECO:0000256" key="7">
    <source>
        <dbReference type="ARBA" id="ARBA00022915"/>
    </source>
</evidence>
<evidence type="ECO:0000256" key="6">
    <source>
        <dbReference type="ARBA" id="ARBA00022605"/>
    </source>
</evidence>
<evidence type="ECO:0000256" key="9">
    <source>
        <dbReference type="ARBA" id="ARBA00023239"/>
    </source>
</evidence>
<evidence type="ECO:0000256" key="11">
    <source>
        <dbReference type="ARBA" id="ARBA00047836"/>
    </source>
</evidence>
<evidence type="ECO:0000313" key="15">
    <source>
        <dbReference type="Proteomes" id="UP001623600"/>
    </source>
</evidence>
<comment type="catalytic activity">
    <reaction evidence="11">
        <text>L-aspartate 4-semialdehyde + pyruvate = (2S,4S)-4-hydroxy-2,3,4,5-tetrahydrodipicolinate + H2O + H(+)</text>
        <dbReference type="Rhea" id="RHEA:34171"/>
        <dbReference type="ChEBI" id="CHEBI:15361"/>
        <dbReference type="ChEBI" id="CHEBI:15377"/>
        <dbReference type="ChEBI" id="CHEBI:15378"/>
        <dbReference type="ChEBI" id="CHEBI:67139"/>
        <dbReference type="ChEBI" id="CHEBI:537519"/>
        <dbReference type="EC" id="4.3.3.7"/>
    </reaction>
</comment>
<evidence type="ECO:0000256" key="8">
    <source>
        <dbReference type="ARBA" id="ARBA00023154"/>
    </source>
</evidence>
<comment type="similarity">
    <text evidence="3 13">Belongs to the DapA family.</text>
</comment>
<keyword evidence="7" id="KW-0220">Diaminopimelate biosynthesis</keyword>
<evidence type="ECO:0000313" key="14">
    <source>
        <dbReference type="EMBL" id="MFL0168083.1"/>
    </source>
</evidence>
<proteinExistence type="inferred from homology"/>
<dbReference type="Pfam" id="PF00701">
    <property type="entry name" value="DHDPS"/>
    <property type="match status" value="1"/>
</dbReference>
<dbReference type="InterPro" id="IPR005263">
    <property type="entry name" value="DapA"/>
</dbReference>
<dbReference type="PRINTS" id="PR00146">
    <property type="entry name" value="DHPICSNTHASE"/>
</dbReference>
<dbReference type="PANTHER" id="PTHR12128">
    <property type="entry name" value="DIHYDRODIPICOLINATE SYNTHASE"/>
    <property type="match status" value="1"/>
</dbReference>
<keyword evidence="8" id="KW-0457">Lysine biosynthesis</keyword>
<comment type="function">
    <text evidence="1">Catalyzes the condensation of (S)-aspartate-beta-semialdehyde [(S)-ASA] and pyruvate to 4-hydroxy-tetrahydrodipicolinate (HTPA).</text>
</comment>
<dbReference type="GO" id="GO:0008840">
    <property type="term" value="F:4-hydroxy-tetrahydrodipicolinate synthase activity"/>
    <property type="evidence" value="ECO:0007669"/>
    <property type="project" value="UniProtKB-EC"/>
</dbReference>
<dbReference type="Gene3D" id="3.20.20.70">
    <property type="entry name" value="Aldolase class I"/>
    <property type="match status" value="1"/>
</dbReference>
<dbReference type="PANTHER" id="PTHR12128:SF66">
    <property type="entry name" value="4-HYDROXY-2-OXOGLUTARATE ALDOLASE, MITOCHONDRIAL"/>
    <property type="match status" value="1"/>
</dbReference>
<dbReference type="EMBL" id="JBJIAB010000046">
    <property type="protein sequence ID" value="MFL0168083.1"/>
    <property type="molecule type" value="Genomic_DNA"/>
</dbReference>
<keyword evidence="10" id="KW-0704">Schiff base</keyword>
<keyword evidence="9 13" id="KW-0456">Lyase</keyword>
<evidence type="ECO:0000256" key="10">
    <source>
        <dbReference type="ARBA" id="ARBA00023270"/>
    </source>
</evidence>
<protein>
    <recommendedName>
        <fullName evidence="4 12">4-hydroxy-tetrahydrodipicolinate synthase</fullName>
        <ecNumber evidence="4 12">4.3.3.7</ecNumber>
    </recommendedName>
</protein>
<dbReference type="SUPFAM" id="SSF51569">
    <property type="entry name" value="Aldolase"/>
    <property type="match status" value="1"/>
</dbReference>
<keyword evidence="5" id="KW-0963">Cytoplasm</keyword>
<keyword evidence="6" id="KW-0028">Amino-acid biosynthesis</keyword>
<name>A0ABW8SBA3_9CLOT</name>
<evidence type="ECO:0000256" key="1">
    <source>
        <dbReference type="ARBA" id="ARBA00003294"/>
    </source>
</evidence>
<organism evidence="14 15">
    <name type="scientific">Candidatus Clostridium helianthi</name>
    <dbReference type="NCBI Taxonomy" id="3381660"/>
    <lineage>
        <taxon>Bacteria</taxon>
        <taxon>Bacillati</taxon>
        <taxon>Bacillota</taxon>
        <taxon>Clostridia</taxon>
        <taxon>Eubacteriales</taxon>
        <taxon>Clostridiaceae</taxon>
        <taxon>Clostridium</taxon>
    </lineage>
</organism>
<dbReference type="PIRSF" id="PIRSF001365">
    <property type="entry name" value="DHDPS"/>
    <property type="match status" value="1"/>
</dbReference>
<dbReference type="NCBIfam" id="TIGR00674">
    <property type="entry name" value="dapA"/>
    <property type="match status" value="1"/>
</dbReference>
<evidence type="ECO:0000256" key="2">
    <source>
        <dbReference type="ARBA" id="ARBA00005120"/>
    </source>
</evidence>
<dbReference type="InterPro" id="IPR013785">
    <property type="entry name" value="Aldolase_TIM"/>
</dbReference>
<gene>
    <name evidence="14" type="primary">dapA</name>
    <name evidence="14" type="ORF">ACJDTP_23780</name>
</gene>
<evidence type="ECO:0000256" key="12">
    <source>
        <dbReference type="NCBIfam" id="TIGR00674"/>
    </source>
</evidence>
<dbReference type="InterPro" id="IPR002220">
    <property type="entry name" value="DapA-like"/>
</dbReference>
<reference evidence="14 15" key="1">
    <citation type="submission" date="2024-11" db="EMBL/GenBank/DDBJ databases">
        <authorList>
            <person name="Heng Y.C."/>
            <person name="Lim A.C.H."/>
            <person name="Lee J.K.Y."/>
            <person name="Kittelmann S."/>
        </authorList>
    </citation>
    <scope>NUCLEOTIDE SEQUENCE [LARGE SCALE GENOMIC DNA]</scope>
    <source>
        <strain evidence="14 15">WILCCON 0112</strain>
    </source>
</reference>
<comment type="caution">
    <text evidence="14">The sequence shown here is derived from an EMBL/GenBank/DDBJ whole genome shotgun (WGS) entry which is preliminary data.</text>
</comment>
<evidence type="ECO:0000256" key="3">
    <source>
        <dbReference type="ARBA" id="ARBA00007592"/>
    </source>
</evidence>